<protein>
    <submittedName>
        <fullName evidence="6">Importin alpha-1 subunit (Karyopherin alpha-1 subunit) (KAP alpha)</fullName>
    </submittedName>
</protein>
<organism evidence="6 7">
    <name type="scientific">Ectocarpus siliculosus</name>
    <name type="common">Brown alga</name>
    <name type="synonym">Conferva siliculosa</name>
    <dbReference type="NCBI Taxonomy" id="2880"/>
    <lineage>
        <taxon>Eukaryota</taxon>
        <taxon>Sar</taxon>
        <taxon>Stramenopiles</taxon>
        <taxon>Ochrophyta</taxon>
        <taxon>PX clade</taxon>
        <taxon>Phaeophyceae</taxon>
        <taxon>Ectocarpales</taxon>
        <taxon>Ectocarpaceae</taxon>
        <taxon>Ectocarpus</taxon>
    </lineage>
</organism>
<keyword evidence="7" id="KW-1185">Reference proteome</keyword>
<name>D7FJT9_ECTSI</name>
<dbReference type="PROSITE" id="PS50176">
    <property type="entry name" value="ARM_REPEAT"/>
    <property type="match status" value="2"/>
</dbReference>
<feature type="repeat" description="HEAT" evidence="4">
    <location>
        <begin position="902"/>
        <end position="939"/>
    </location>
</feature>
<reference evidence="6 7" key="1">
    <citation type="journal article" date="2010" name="Nature">
        <title>The Ectocarpus genome and the independent evolution of multicellularity in brown algae.</title>
        <authorList>
            <person name="Cock J.M."/>
            <person name="Sterck L."/>
            <person name="Rouze P."/>
            <person name="Scornet D."/>
            <person name="Allen A.E."/>
            <person name="Amoutzias G."/>
            <person name="Anthouard V."/>
            <person name="Artiguenave F."/>
            <person name="Aury J.M."/>
            <person name="Badger J.H."/>
            <person name="Beszteri B."/>
            <person name="Billiau K."/>
            <person name="Bonnet E."/>
            <person name="Bothwell J.H."/>
            <person name="Bowler C."/>
            <person name="Boyen C."/>
            <person name="Brownlee C."/>
            <person name="Carrano C.J."/>
            <person name="Charrier B."/>
            <person name="Cho G.Y."/>
            <person name="Coelho S.M."/>
            <person name="Collen J."/>
            <person name="Corre E."/>
            <person name="Da Silva C."/>
            <person name="Delage L."/>
            <person name="Delaroque N."/>
            <person name="Dittami S.M."/>
            <person name="Doulbeau S."/>
            <person name="Elias M."/>
            <person name="Farnham G."/>
            <person name="Gachon C.M."/>
            <person name="Gschloessl B."/>
            <person name="Heesch S."/>
            <person name="Jabbari K."/>
            <person name="Jubin C."/>
            <person name="Kawai H."/>
            <person name="Kimura K."/>
            <person name="Kloareg B."/>
            <person name="Kupper F.C."/>
            <person name="Lang D."/>
            <person name="Le Bail A."/>
            <person name="Leblanc C."/>
            <person name="Lerouge P."/>
            <person name="Lohr M."/>
            <person name="Lopez P.J."/>
            <person name="Martens C."/>
            <person name="Maumus F."/>
            <person name="Michel G."/>
            <person name="Miranda-Saavedra D."/>
            <person name="Morales J."/>
            <person name="Moreau H."/>
            <person name="Motomura T."/>
            <person name="Nagasato C."/>
            <person name="Napoli C.A."/>
            <person name="Nelson D.R."/>
            <person name="Nyvall-Collen P."/>
            <person name="Peters A.F."/>
            <person name="Pommier C."/>
            <person name="Potin P."/>
            <person name="Poulain J."/>
            <person name="Quesneville H."/>
            <person name="Read B."/>
            <person name="Rensing S.A."/>
            <person name="Ritter A."/>
            <person name="Rousvoal S."/>
            <person name="Samanta M."/>
            <person name="Samson G."/>
            <person name="Schroeder D.C."/>
            <person name="Segurens B."/>
            <person name="Strittmatter M."/>
            <person name="Tonon T."/>
            <person name="Tregear J.W."/>
            <person name="Valentin K."/>
            <person name="von Dassow P."/>
            <person name="Yamagishi T."/>
            <person name="Van de Peer Y."/>
            <person name="Wincker P."/>
        </authorList>
    </citation>
    <scope>NUCLEOTIDE SEQUENCE [LARGE SCALE GENOMIC DNA]</scope>
    <source>
        <strain evidence="7">Ec32 / CCAP1310/4</strain>
    </source>
</reference>
<accession>D7FJT9</accession>
<feature type="repeat" description="HEAT" evidence="4">
    <location>
        <begin position="674"/>
        <end position="710"/>
    </location>
</feature>
<proteinExistence type="inferred from homology"/>
<evidence type="ECO:0000256" key="2">
    <source>
        <dbReference type="ARBA" id="ARBA00022448"/>
    </source>
</evidence>
<feature type="repeat" description="ARM" evidence="5">
    <location>
        <begin position="334"/>
        <end position="376"/>
    </location>
</feature>
<dbReference type="InterPro" id="IPR000225">
    <property type="entry name" value="Armadillo"/>
</dbReference>
<dbReference type="SUPFAM" id="SSF48371">
    <property type="entry name" value="ARM repeat"/>
    <property type="match status" value="2"/>
</dbReference>
<dbReference type="InParanoid" id="D7FJT9"/>
<dbReference type="STRING" id="2880.D7FJT9"/>
<feature type="repeat" description="ARM" evidence="5">
    <location>
        <begin position="559"/>
        <end position="587"/>
    </location>
</feature>
<evidence type="ECO:0000313" key="7">
    <source>
        <dbReference type="Proteomes" id="UP000002630"/>
    </source>
</evidence>
<dbReference type="PROSITE" id="PS50077">
    <property type="entry name" value="HEAT_REPEAT"/>
    <property type="match status" value="4"/>
</dbReference>
<dbReference type="InterPro" id="IPR011989">
    <property type="entry name" value="ARM-like"/>
</dbReference>
<dbReference type="PANTHER" id="PTHR23316">
    <property type="entry name" value="IMPORTIN ALPHA"/>
    <property type="match status" value="1"/>
</dbReference>
<dbReference type="eggNOG" id="KOG0166">
    <property type="taxonomic scope" value="Eukaryota"/>
</dbReference>
<dbReference type="Proteomes" id="UP000002630">
    <property type="component" value="Linkage Group LG16"/>
</dbReference>
<evidence type="ECO:0000256" key="3">
    <source>
        <dbReference type="ARBA" id="ARBA00022927"/>
    </source>
</evidence>
<dbReference type="OrthoDB" id="7537227at2759"/>
<comment type="similarity">
    <text evidence="1">Belongs to the importin alpha family.</text>
</comment>
<evidence type="ECO:0000256" key="1">
    <source>
        <dbReference type="ARBA" id="ARBA00010394"/>
    </source>
</evidence>
<dbReference type="AlphaFoldDB" id="D7FJT9"/>
<dbReference type="GO" id="GO:0015031">
    <property type="term" value="P:protein transport"/>
    <property type="evidence" value="ECO:0007669"/>
    <property type="project" value="UniProtKB-KW"/>
</dbReference>
<sequence length="1148" mass="126317">MGKQTTTFRIQGAASAISHLDVESFFDKFGVPLNYAFAAIGISESTTILINLKKATLASVEKTLKRDLGTQYTAEAVERAESGQRFVPGERQKNGRCKATIEIEAAAAAAASRLGDSTAKFVLVGVSQRATYSYNTQAGLVKVGNEKRTARPLEKGNPVPAGEQAGVASGLVALHHQGRTVDVIGAAAPTPATTRPRPESEGLLKTAVHEASAPERWQLLLYDTTSTRPPSVRDIAPVMNGDWEEARAETDGKEARQIQGGRNVMETERRSQQVQLDTIPAVRQMLSTGRDPSIHVPKLVEFVQNEDDSALQIESVGLLATISGRHTNVVVENGAVPVFVRLLTSTNDDIREEVVRAVGNIAGDSPFSRDMVLQRGALGPLLQQLTDRSKPSMLRIATWALKRFCGEISPPRLEQVSPALPTLARLMRSVDEEVLRNACAALRYLCAPVLEASFLAGIGALMHREMVQAVVGAGVCQRLVELLDHASPAVHLEVLWAMNGIVSSEDQHTQVLIDSNVLPRLHHLLVSSHHQNLREKTCQVICRITTGREEQIQAVIEAGIIPTLIQFLADVNSDIRRYAASAISNVAEFGDPEEVKGWIPLLFILLESDTQGILRVFGILEKFLKVVPHSDAWRPFRSLLNSPNTVVCGRACRAIHSITWGNKKQSRAAIEAGIVPVLIKLLADANPVFRYYAASAISNVAEFGDPEEVKGWIPLLFILLESDTQGILRVFGILEKFLKVVPASDAWRRLRDLLSSSDPKVREKTCEIIHKVTRCNKEQSRAAIEAGIVPVLIQLLADGNPDIPRNPASVSNVTEEDEPKEVRGWIPVLLALLEIDDTQVIIGALEILGITLQAVPHSDAWRWLCHLLSSSNTKVRYKACEVTRWITTVNKEQARAVVEAGIVPVLIKQLADRDSDIQRHAASAISNVIELRESEEIRRWVSRLLSLLGNCGTISTARVSWILQKFLKVVPDSDAWRRLLDLLSSSNTEVREKTCQVIHEVTRCNKEQTRAAIEAGVVPAVIQLLADVNYGIRLCAASVISNATKFGEPEEVRGWIPRLFILLENFITAEVMANVLEIVERILERGDTDAKAQGHEMNQMATCMLECGGWKHLERLECSGLSESVDGLGFFDIIAKRKAREKLKRFKL</sequence>
<keyword evidence="3" id="KW-0653">Protein transport</keyword>
<keyword evidence="2" id="KW-0813">Transport</keyword>
<evidence type="ECO:0000256" key="4">
    <source>
        <dbReference type="PROSITE-ProRule" id="PRU00103"/>
    </source>
</evidence>
<evidence type="ECO:0000313" key="6">
    <source>
        <dbReference type="EMBL" id="CBJ29191.1"/>
    </source>
</evidence>
<dbReference type="InterPro" id="IPR016024">
    <property type="entry name" value="ARM-type_fold"/>
</dbReference>
<feature type="repeat" description="HEAT" evidence="4">
    <location>
        <begin position="560"/>
        <end position="596"/>
    </location>
</feature>
<dbReference type="EMBL" id="FN647972">
    <property type="protein sequence ID" value="CBJ29191.1"/>
    <property type="molecule type" value="Genomic_DNA"/>
</dbReference>
<dbReference type="Pfam" id="PF00514">
    <property type="entry name" value="Arm"/>
    <property type="match status" value="6"/>
</dbReference>
<dbReference type="Gene3D" id="1.25.10.10">
    <property type="entry name" value="Leucine-rich Repeat Variant"/>
    <property type="match status" value="5"/>
</dbReference>
<dbReference type="EMBL" id="FN649741">
    <property type="protein sequence ID" value="CBJ29191.1"/>
    <property type="molecule type" value="Genomic_DNA"/>
</dbReference>
<gene>
    <name evidence="6" type="ORF">Esi_0136_0078</name>
</gene>
<dbReference type="SMART" id="SM00185">
    <property type="entry name" value="ARM"/>
    <property type="match status" value="11"/>
</dbReference>
<evidence type="ECO:0000256" key="5">
    <source>
        <dbReference type="PROSITE-ProRule" id="PRU00259"/>
    </source>
</evidence>
<feature type="repeat" description="HEAT" evidence="4">
    <location>
        <begin position="1017"/>
        <end position="1053"/>
    </location>
</feature>
<dbReference type="InterPro" id="IPR021133">
    <property type="entry name" value="HEAT_type_2"/>
</dbReference>